<keyword evidence="4 8" id="KW-0808">Transferase</keyword>
<feature type="domain" description="Aminotransferase class I/classII large" evidence="7">
    <location>
        <begin position="44"/>
        <end position="406"/>
    </location>
</feature>
<comment type="caution">
    <text evidence="8">The sequence shown here is derived from an EMBL/GenBank/DDBJ whole genome shotgun (WGS) entry which is preliminary data.</text>
</comment>
<feature type="compositionally biased region" description="Basic residues" evidence="6">
    <location>
        <begin position="1"/>
        <end position="12"/>
    </location>
</feature>
<dbReference type="GO" id="GO:0005737">
    <property type="term" value="C:cytoplasm"/>
    <property type="evidence" value="ECO:0007669"/>
    <property type="project" value="TreeGrafter"/>
</dbReference>
<dbReference type="PANTHER" id="PTHR43807:SF20">
    <property type="entry name" value="FI04487P"/>
    <property type="match status" value="1"/>
</dbReference>
<dbReference type="EMBL" id="QREH01000001">
    <property type="protein sequence ID" value="REE02743.1"/>
    <property type="molecule type" value="Genomic_DNA"/>
</dbReference>
<evidence type="ECO:0000256" key="6">
    <source>
        <dbReference type="SAM" id="MobiDB-lite"/>
    </source>
</evidence>
<dbReference type="GO" id="GO:0016212">
    <property type="term" value="F:kynurenine-oxoglutarate transaminase activity"/>
    <property type="evidence" value="ECO:0007669"/>
    <property type="project" value="TreeGrafter"/>
</dbReference>
<keyword evidence="9" id="KW-1185">Reference proteome</keyword>
<evidence type="ECO:0000313" key="9">
    <source>
        <dbReference type="Proteomes" id="UP000256727"/>
    </source>
</evidence>
<accession>A0A3D9LC29</accession>
<dbReference type="CDD" id="cd00609">
    <property type="entry name" value="AAT_like"/>
    <property type="match status" value="1"/>
</dbReference>
<comment type="similarity">
    <text evidence="2">Belongs to the class-I pyridoxal-phosphate-dependent aminotransferase family.</text>
</comment>
<keyword evidence="3 8" id="KW-0032">Aminotransferase</keyword>
<gene>
    <name evidence="8" type="ORF">C8E99_0524</name>
</gene>
<evidence type="ECO:0000256" key="2">
    <source>
        <dbReference type="ARBA" id="ARBA00007441"/>
    </source>
</evidence>
<proteinExistence type="inferred from homology"/>
<dbReference type="Proteomes" id="UP000256727">
    <property type="component" value="Unassembled WGS sequence"/>
</dbReference>
<dbReference type="SUPFAM" id="SSF53383">
    <property type="entry name" value="PLP-dependent transferases"/>
    <property type="match status" value="1"/>
</dbReference>
<dbReference type="InterPro" id="IPR015424">
    <property type="entry name" value="PyrdxlP-dep_Trfase"/>
</dbReference>
<dbReference type="InterPro" id="IPR015421">
    <property type="entry name" value="PyrdxlP-dep_Trfase_major"/>
</dbReference>
<dbReference type="AlphaFoldDB" id="A0A3D9LC29"/>
<dbReference type="GO" id="GO:0030170">
    <property type="term" value="F:pyridoxal phosphate binding"/>
    <property type="evidence" value="ECO:0007669"/>
    <property type="project" value="InterPro"/>
</dbReference>
<evidence type="ECO:0000256" key="4">
    <source>
        <dbReference type="ARBA" id="ARBA00022679"/>
    </source>
</evidence>
<evidence type="ECO:0000256" key="3">
    <source>
        <dbReference type="ARBA" id="ARBA00022576"/>
    </source>
</evidence>
<dbReference type="Pfam" id="PF00155">
    <property type="entry name" value="Aminotran_1_2"/>
    <property type="match status" value="1"/>
</dbReference>
<feature type="region of interest" description="Disordered" evidence="6">
    <location>
        <begin position="1"/>
        <end position="27"/>
    </location>
</feature>
<dbReference type="Gene3D" id="3.90.1150.10">
    <property type="entry name" value="Aspartate Aminotransferase, domain 1"/>
    <property type="match status" value="1"/>
</dbReference>
<sequence length="416" mass="43850">MPAARQPHHRGAVPHVSARTPVTPRHPPSIFETMTRLARQHGAVNLGQGFPDADGPEWIRSLAAEAILTGRADGVEHANQYAPGRGDPALHRAVADHQRRHYGMKVDPDREVLVTTGATEGIAAALLALVQPGDEVLAFEPYYDSYAAVATLAGARFVTVPLTAPDFQPDLEALESAITGHTRILLLNTPHNPTGAVIPPAVLSQMVAVCARHDVLILSDEVYEHLVYEGRHHPVASVPGGWERTLTVSSAGKSFSLTGWKVGWLTGPADLVESVYSVKQFLTYSSGPAYQAAIARALPDGDGFLAAQRDRYRSARDTLVAGLRSAGLDPVVPAAGYFTVADLAALGVDDAQAAAAVLAERAGVVGIPVGALCGPAEHPGGPAPFGSWMRWAFCKSPDVLTEAVARLQGLGRALSS</sequence>
<keyword evidence="5" id="KW-0663">Pyridoxal phosphate</keyword>
<evidence type="ECO:0000259" key="7">
    <source>
        <dbReference type="Pfam" id="PF00155"/>
    </source>
</evidence>
<protein>
    <submittedName>
        <fullName evidence="8">N-succinyldiaminopimelate aminotransferase</fullName>
    </submittedName>
</protein>
<dbReference type="Gene3D" id="3.40.640.10">
    <property type="entry name" value="Type I PLP-dependent aspartate aminotransferase-like (Major domain)"/>
    <property type="match status" value="1"/>
</dbReference>
<reference evidence="8 9" key="1">
    <citation type="submission" date="2018-07" db="EMBL/GenBank/DDBJ databases">
        <title>Sequencing the genomes of 1000 actinobacteria strains.</title>
        <authorList>
            <person name="Klenk H.-P."/>
        </authorList>
    </citation>
    <scope>NUCLEOTIDE SEQUENCE [LARGE SCALE GENOMIC DNA]</scope>
    <source>
        <strain evidence="8 9">DSM 14442</strain>
    </source>
</reference>
<evidence type="ECO:0000256" key="1">
    <source>
        <dbReference type="ARBA" id="ARBA00001933"/>
    </source>
</evidence>
<dbReference type="InterPro" id="IPR015422">
    <property type="entry name" value="PyrdxlP-dep_Trfase_small"/>
</dbReference>
<dbReference type="RefSeq" id="WP_245952043.1">
    <property type="nucleotide sequence ID" value="NZ_QREH01000001.1"/>
</dbReference>
<name>A0A3D9LC29_9MICC</name>
<evidence type="ECO:0000313" key="8">
    <source>
        <dbReference type="EMBL" id="REE02743.1"/>
    </source>
</evidence>
<dbReference type="FunFam" id="3.40.640.10:FF:000033">
    <property type="entry name" value="Aspartate aminotransferase"/>
    <property type="match status" value="1"/>
</dbReference>
<dbReference type="InterPro" id="IPR004839">
    <property type="entry name" value="Aminotransferase_I/II_large"/>
</dbReference>
<evidence type="ECO:0000256" key="5">
    <source>
        <dbReference type="ARBA" id="ARBA00022898"/>
    </source>
</evidence>
<organism evidence="8 9">
    <name type="scientific">Citricoccus muralis</name>
    <dbReference type="NCBI Taxonomy" id="169134"/>
    <lineage>
        <taxon>Bacteria</taxon>
        <taxon>Bacillati</taxon>
        <taxon>Actinomycetota</taxon>
        <taxon>Actinomycetes</taxon>
        <taxon>Micrococcales</taxon>
        <taxon>Micrococcaceae</taxon>
        <taxon>Citricoccus</taxon>
    </lineage>
</organism>
<comment type="cofactor">
    <cofactor evidence="1">
        <name>pyridoxal 5'-phosphate</name>
        <dbReference type="ChEBI" id="CHEBI:597326"/>
    </cofactor>
</comment>
<dbReference type="InterPro" id="IPR051326">
    <property type="entry name" value="Kynurenine-oxoglutarate_AT"/>
</dbReference>
<dbReference type="PANTHER" id="PTHR43807">
    <property type="entry name" value="FI04487P"/>
    <property type="match status" value="1"/>
</dbReference>